<evidence type="ECO:0000313" key="3">
    <source>
        <dbReference type="Proteomes" id="UP000017836"/>
    </source>
</evidence>
<accession>W1NSU6</accession>
<proteinExistence type="predicted"/>
<gene>
    <name evidence="2" type="ORF">AMTR_s00117p00028900</name>
</gene>
<dbReference type="Gramene" id="ERM97935">
    <property type="protein sequence ID" value="ERM97935"/>
    <property type="gene ID" value="AMTR_s00117p00028900"/>
</dbReference>
<dbReference type="AlphaFoldDB" id="W1NSU6"/>
<keyword evidence="3" id="KW-1185">Reference proteome</keyword>
<protein>
    <submittedName>
        <fullName evidence="2">Uncharacterized protein</fullName>
    </submittedName>
</protein>
<dbReference type="EMBL" id="KI395608">
    <property type="protein sequence ID" value="ERM97935.1"/>
    <property type="molecule type" value="Genomic_DNA"/>
</dbReference>
<organism evidence="2 3">
    <name type="scientific">Amborella trichopoda</name>
    <dbReference type="NCBI Taxonomy" id="13333"/>
    <lineage>
        <taxon>Eukaryota</taxon>
        <taxon>Viridiplantae</taxon>
        <taxon>Streptophyta</taxon>
        <taxon>Embryophyta</taxon>
        <taxon>Tracheophyta</taxon>
        <taxon>Spermatophyta</taxon>
        <taxon>Magnoliopsida</taxon>
        <taxon>Amborellales</taxon>
        <taxon>Amborellaceae</taxon>
        <taxon>Amborella</taxon>
    </lineage>
</organism>
<evidence type="ECO:0000313" key="2">
    <source>
        <dbReference type="EMBL" id="ERM97935.1"/>
    </source>
</evidence>
<sequence length="69" mass="7787">MAAVLPPGSARGCSEGEHATASRVETRRLGEAKRGGNEEKWWLNFGWRKKVGQRVIVVIGRKKREGRER</sequence>
<evidence type="ECO:0000256" key="1">
    <source>
        <dbReference type="SAM" id="MobiDB-lite"/>
    </source>
</evidence>
<dbReference type="Proteomes" id="UP000017836">
    <property type="component" value="Unassembled WGS sequence"/>
</dbReference>
<dbReference type="HOGENOM" id="CLU_2779261_0_0_1"/>
<name>W1NSU6_AMBTC</name>
<reference evidence="3" key="1">
    <citation type="journal article" date="2013" name="Science">
        <title>The Amborella genome and the evolution of flowering plants.</title>
        <authorList>
            <consortium name="Amborella Genome Project"/>
        </authorList>
    </citation>
    <scope>NUCLEOTIDE SEQUENCE [LARGE SCALE GENOMIC DNA]</scope>
</reference>
<feature type="region of interest" description="Disordered" evidence="1">
    <location>
        <begin position="1"/>
        <end position="35"/>
    </location>
</feature>
<feature type="compositionally biased region" description="Basic and acidic residues" evidence="1">
    <location>
        <begin position="14"/>
        <end position="35"/>
    </location>
</feature>